<name>A0A8I1KHF3_9GAMM</name>
<protein>
    <recommendedName>
        <fullName evidence="6">Toxin co-regulated pilus biosynthesis protein Q C-terminal domain-containing protein</fullName>
    </recommendedName>
</protein>
<evidence type="ECO:0000313" key="4">
    <source>
        <dbReference type="Proteomes" id="UP000621390"/>
    </source>
</evidence>
<sequence length="268" mass="30230">MNTNIKLSNNARYATAKSYLGIPKVNLPSSLFFIILIGYMVRQVAGVNLIYIGIPVIAIHWFQQWSGVGPGNYLRAIKARPELLNPLAVLEEHFSKSENINTQVRQMNLVPITPKYKKRSRVGRFLSLMCALLLVSGVIPQQAKAQMRLILPDANSNKIEVESNQAEIPMITEKLLVSGYGIDAQLEKVLQQLIPKTFEIRFRNSALKTMPVSWRSQNDRLVTVLASLVRRYGIAFRYSNESGIVYVEYPDSQCEPGLDDASVYRIIC</sequence>
<evidence type="ECO:0000256" key="1">
    <source>
        <dbReference type="SAM" id="Phobius"/>
    </source>
</evidence>
<dbReference type="EMBL" id="JAEMOP010000009">
    <property type="protein sequence ID" value="MBJ7316743.1"/>
    <property type="molecule type" value="Genomic_DNA"/>
</dbReference>
<evidence type="ECO:0000313" key="5">
    <source>
        <dbReference type="Proteomes" id="UP000655994"/>
    </source>
</evidence>
<dbReference type="EMBL" id="JAEMOS010000002">
    <property type="protein sequence ID" value="MBJ7265583.1"/>
    <property type="molecule type" value="Genomic_DNA"/>
</dbReference>
<gene>
    <name evidence="2" type="ORF">JHC10_01360</name>
    <name evidence="3" type="ORF">JHC11_12180</name>
</gene>
<dbReference type="RefSeq" id="WP_199493488.1">
    <property type="nucleotide sequence ID" value="NZ_JAEMOP010000009.1"/>
</dbReference>
<feature type="transmembrane region" description="Helical" evidence="1">
    <location>
        <begin position="31"/>
        <end position="54"/>
    </location>
</feature>
<comment type="caution">
    <text evidence="3">The sequence shown here is derived from an EMBL/GenBank/DDBJ whole genome shotgun (WGS) entry which is preliminary data.</text>
</comment>
<accession>A0A8I1KHF3</accession>
<dbReference type="Proteomes" id="UP000655994">
    <property type="component" value="Unassembled WGS sequence"/>
</dbReference>
<proteinExistence type="predicted"/>
<feature type="transmembrane region" description="Helical" evidence="1">
    <location>
        <begin position="122"/>
        <end position="139"/>
    </location>
</feature>
<dbReference type="Proteomes" id="UP000621390">
    <property type="component" value="Unassembled WGS sequence"/>
</dbReference>
<keyword evidence="1" id="KW-0812">Transmembrane</keyword>
<evidence type="ECO:0000313" key="3">
    <source>
        <dbReference type="EMBL" id="MBJ7316743.1"/>
    </source>
</evidence>
<evidence type="ECO:0008006" key="6">
    <source>
        <dbReference type="Google" id="ProtNLM"/>
    </source>
</evidence>
<reference evidence="3 5" key="1">
    <citation type="submission" date="2020-09" db="EMBL/GenBank/DDBJ databases">
        <title>Draft Genomes of Bacterial Isolates from North Pond Shallow Sediments.</title>
        <authorList>
            <person name="Kiel Reese B."/>
            <person name="Mullis M."/>
            <person name="Weisend R.E."/>
        </authorList>
    </citation>
    <scope>NUCLEOTIDE SEQUENCE</scope>
    <source>
        <strain evidence="3">KJE-2</strain>
        <strain evidence="2 5">KJE-3</strain>
    </source>
</reference>
<evidence type="ECO:0000313" key="2">
    <source>
        <dbReference type="EMBL" id="MBJ7265583.1"/>
    </source>
</evidence>
<keyword evidence="1" id="KW-1133">Transmembrane helix</keyword>
<keyword evidence="5" id="KW-1185">Reference proteome</keyword>
<dbReference type="AlphaFoldDB" id="A0A8I1KHF3"/>
<keyword evidence="1" id="KW-0472">Membrane</keyword>
<organism evidence="3 4">
    <name type="scientific">Idiomarina abyssalis</name>
    <dbReference type="NCBI Taxonomy" id="86102"/>
    <lineage>
        <taxon>Bacteria</taxon>
        <taxon>Pseudomonadati</taxon>
        <taxon>Pseudomonadota</taxon>
        <taxon>Gammaproteobacteria</taxon>
        <taxon>Alteromonadales</taxon>
        <taxon>Idiomarinaceae</taxon>
        <taxon>Idiomarina</taxon>
    </lineage>
</organism>